<proteinExistence type="inferred from homology"/>
<dbReference type="AlphaFoldDB" id="A0A6J4K1G6"/>
<dbReference type="InterPro" id="IPR030678">
    <property type="entry name" value="Peptide/Ni-bd"/>
</dbReference>
<dbReference type="Pfam" id="PF00496">
    <property type="entry name" value="SBP_bac_5"/>
    <property type="match status" value="1"/>
</dbReference>
<accession>A0A6J4K1G6</accession>
<dbReference type="GO" id="GO:0043190">
    <property type="term" value="C:ATP-binding cassette (ABC) transporter complex"/>
    <property type="evidence" value="ECO:0007669"/>
    <property type="project" value="InterPro"/>
</dbReference>
<organism evidence="5">
    <name type="scientific">uncultured Chloroflexota bacterium</name>
    <dbReference type="NCBI Taxonomy" id="166587"/>
    <lineage>
        <taxon>Bacteria</taxon>
        <taxon>Bacillati</taxon>
        <taxon>Chloroflexota</taxon>
        <taxon>environmental samples</taxon>
    </lineage>
</organism>
<dbReference type="Gene3D" id="3.90.76.10">
    <property type="entry name" value="Dipeptide-binding Protein, Domain 1"/>
    <property type="match status" value="1"/>
</dbReference>
<dbReference type="EMBL" id="CADCTC010000259">
    <property type="protein sequence ID" value="CAA9293197.1"/>
    <property type="molecule type" value="Genomic_DNA"/>
</dbReference>
<keyword evidence="3" id="KW-0732">Signal</keyword>
<evidence type="ECO:0000256" key="1">
    <source>
        <dbReference type="ARBA" id="ARBA00005695"/>
    </source>
</evidence>
<dbReference type="GO" id="GO:1904680">
    <property type="term" value="F:peptide transmembrane transporter activity"/>
    <property type="evidence" value="ECO:0007669"/>
    <property type="project" value="TreeGrafter"/>
</dbReference>
<feature type="domain" description="Solute-binding protein family 5" evidence="4">
    <location>
        <begin position="97"/>
        <end position="461"/>
    </location>
</feature>
<dbReference type="InterPro" id="IPR000914">
    <property type="entry name" value="SBP_5_dom"/>
</dbReference>
<dbReference type="PANTHER" id="PTHR30290:SF9">
    <property type="entry name" value="OLIGOPEPTIDE-BINDING PROTEIN APPA"/>
    <property type="match status" value="1"/>
</dbReference>
<dbReference type="CDD" id="cd08493">
    <property type="entry name" value="PBP2_DppA_like"/>
    <property type="match status" value="1"/>
</dbReference>
<comment type="similarity">
    <text evidence="1">Belongs to the bacterial solute-binding protein 5 family.</text>
</comment>
<dbReference type="PANTHER" id="PTHR30290">
    <property type="entry name" value="PERIPLASMIC BINDING COMPONENT OF ABC TRANSPORTER"/>
    <property type="match status" value="1"/>
</dbReference>
<dbReference type="PIRSF" id="PIRSF002741">
    <property type="entry name" value="MppA"/>
    <property type="match status" value="1"/>
</dbReference>
<evidence type="ECO:0000259" key="4">
    <source>
        <dbReference type="Pfam" id="PF00496"/>
    </source>
</evidence>
<evidence type="ECO:0000313" key="5">
    <source>
        <dbReference type="EMBL" id="CAA9293197.1"/>
    </source>
</evidence>
<reference evidence="5" key="1">
    <citation type="submission" date="2020-02" db="EMBL/GenBank/DDBJ databases">
        <authorList>
            <person name="Meier V. D."/>
        </authorList>
    </citation>
    <scope>NUCLEOTIDE SEQUENCE</scope>
    <source>
        <strain evidence="5">AVDCRST_MAG77</strain>
    </source>
</reference>
<dbReference type="PROSITE" id="PS51318">
    <property type="entry name" value="TAT"/>
    <property type="match status" value="1"/>
</dbReference>
<dbReference type="Gene3D" id="3.10.105.10">
    <property type="entry name" value="Dipeptide-binding Protein, Domain 3"/>
    <property type="match status" value="1"/>
</dbReference>
<evidence type="ECO:0000256" key="2">
    <source>
        <dbReference type="ARBA" id="ARBA00022448"/>
    </source>
</evidence>
<protein>
    <submittedName>
        <fullName evidence="5">Dipeptide-binding ABC transporter, periplasmic substrate-binding component</fullName>
    </submittedName>
</protein>
<dbReference type="InterPro" id="IPR006311">
    <property type="entry name" value="TAT_signal"/>
</dbReference>
<evidence type="ECO:0000256" key="3">
    <source>
        <dbReference type="ARBA" id="ARBA00022729"/>
    </source>
</evidence>
<dbReference type="SUPFAM" id="SSF53850">
    <property type="entry name" value="Periplasmic binding protein-like II"/>
    <property type="match status" value="1"/>
</dbReference>
<name>A0A6J4K1G6_9CHLR</name>
<dbReference type="GO" id="GO:0015833">
    <property type="term" value="P:peptide transport"/>
    <property type="evidence" value="ECO:0007669"/>
    <property type="project" value="TreeGrafter"/>
</dbReference>
<keyword evidence="2" id="KW-0813">Transport</keyword>
<gene>
    <name evidence="5" type="ORF">AVDCRST_MAG77-4934</name>
</gene>
<dbReference type="Gene3D" id="3.40.190.10">
    <property type="entry name" value="Periplasmic binding protein-like II"/>
    <property type="match status" value="1"/>
</dbReference>
<dbReference type="GO" id="GO:0042597">
    <property type="term" value="C:periplasmic space"/>
    <property type="evidence" value="ECO:0007669"/>
    <property type="project" value="UniProtKB-ARBA"/>
</dbReference>
<dbReference type="InterPro" id="IPR039424">
    <property type="entry name" value="SBP_5"/>
</dbReference>
<sequence length="541" mass="59827">MAAESKTLTGHTIRRRGALGATASTLGAALAFQAAQTLPFARVAFARGAARGEGGTLVYARAGDPDNLDPALQGPDTIATQQIFESLVTFDGATTDIRPSLARSWEVAPDGLTYWFKLRQGVRFHDGTPFDAVAVKWNFDRWQYEDNPYHKGNFQYWQYVAGFNETIRNVDVVDSETIQISLNRIHGPFLLNLALFAFGFFSPTALERDYEAALRHPIGTGPFRFVARVPGDRVELERNDDYWGDRASLDRVVIRTLPDNGARYLALRGGSVDMIEGPNGDDVVTARRDRGLSIILRPALNVGYIGFNLKAKPFDDLRVRRAVGAAIDRPSIVSALYGSTAQVASQLVPPSMLGWNAEVKGPQFDPARARALLAEAGLSAGFATDFWYMPVNRPYMPESKAIGEAIASDLGKVGIRVTLKTEDWGTFLTGRTQGKYPIYELGWIGDNGDPDNFLFTFFGNLAGENTWDNPTVRDLVRRAQQSGDSIERAELYRQVNALTDQELPRIPLAHNQTPLIARSYVKGFVANPTAHEFYNTVWLDK</sequence>